<keyword evidence="8" id="KW-1185">Reference proteome</keyword>
<sequence length="132" mass="15224">MDASSPVTLRTRKFITNRLLQRRQFVLDVIHPARSNVAKDELREKLAAMYKANKDEVVVFGMRTAFGGGRSTGFALIYDNKEAMKFEPRYRLVRVGQAAKIEKPSRKLRKERKNRALKVRGTKKTKASEKKK</sequence>
<dbReference type="Proteomes" id="UP000077671">
    <property type="component" value="Unassembled WGS sequence"/>
</dbReference>
<evidence type="ECO:0000313" key="6">
    <source>
        <dbReference type="EMBL" id="KAE8257799.1"/>
    </source>
</evidence>
<evidence type="ECO:0000256" key="1">
    <source>
        <dbReference type="ARBA" id="ARBA00009680"/>
    </source>
</evidence>
<dbReference type="Gene3D" id="3.30.70.3370">
    <property type="match status" value="1"/>
</dbReference>
<evidence type="ECO:0000256" key="3">
    <source>
        <dbReference type="ARBA" id="ARBA00023274"/>
    </source>
</evidence>
<dbReference type="EMBL" id="CAJHJG010005918">
    <property type="protein sequence ID" value="CAD6953528.1"/>
    <property type="molecule type" value="Genomic_DNA"/>
</dbReference>
<dbReference type="InterPro" id="IPR001976">
    <property type="entry name" value="Ribosomal_eS24"/>
</dbReference>
<dbReference type="Proteomes" id="UP000836402">
    <property type="component" value="Unassembled WGS sequence"/>
</dbReference>
<protein>
    <recommendedName>
        <fullName evidence="9">40S ribosomal protein S24</fullName>
    </recommendedName>
</protein>
<keyword evidence="3" id="KW-0687">Ribonucleoprotein</keyword>
<gene>
    <name evidence="6" type="ORF">A4X03_0g4559</name>
    <name evidence="5" type="ORF">JKIAZH3_G6070</name>
</gene>
<reference evidence="6" key="2">
    <citation type="journal article" date="2019" name="IMA Fungus">
        <title>Genome sequencing and comparison of five Tilletia species to identify candidate genes for the detection of regulated species infecting wheat.</title>
        <authorList>
            <person name="Nguyen H.D.T."/>
            <person name="Sultana T."/>
            <person name="Kesanakurti P."/>
            <person name="Hambleton S."/>
        </authorList>
    </citation>
    <scope>NUCLEOTIDE SEQUENCE</scope>
    <source>
        <strain evidence="6">DAOMC 238032</strain>
    </source>
</reference>
<dbReference type="AlphaFoldDB" id="A0A177VDX0"/>
<dbReference type="HAMAP" id="MF_00545">
    <property type="entry name" value="Ribosomal_eS24"/>
    <property type="match status" value="1"/>
</dbReference>
<feature type="compositionally biased region" description="Basic residues" evidence="4">
    <location>
        <begin position="106"/>
        <end position="132"/>
    </location>
</feature>
<dbReference type="InterPro" id="IPR053709">
    <property type="entry name" value="eRP_eS24_sf"/>
</dbReference>
<reference evidence="5" key="3">
    <citation type="submission" date="2020-10" db="EMBL/GenBank/DDBJ databases">
        <authorList>
            <person name="Sedaghatjoo S."/>
        </authorList>
    </citation>
    <scope>NUCLEOTIDE SEQUENCE</scope>
    <source>
        <strain evidence="5">AZH3</strain>
    </source>
</reference>
<evidence type="ECO:0000256" key="4">
    <source>
        <dbReference type="SAM" id="MobiDB-lite"/>
    </source>
</evidence>
<name>A0A177VDX0_9BASI</name>
<proteinExistence type="inferred from homology"/>
<dbReference type="Pfam" id="PF01282">
    <property type="entry name" value="Ribosomal_S24e"/>
    <property type="match status" value="1"/>
</dbReference>
<reference evidence="6" key="1">
    <citation type="submission" date="2016-04" db="EMBL/GenBank/DDBJ databases">
        <authorList>
            <person name="Nguyen H.D."/>
            <person name="Kesanakurti P."/>
            <person name="Cullis J."/>
            <person name="Levesque C.A."/>
            <person name="Hambleton S."/>
        </authorList>
    </citation>
    <scope>NUCLEOTIDE SEQUENCE</scope>
    <source>
        <strain evidence="6">DAOMC 238032</strain>
    </source>
</reference>
<dbReference type="GO" id="GO:0006412">
    <property type="term" value="P:translation"/>
    <property type="evidence" value="ECO:0007669"/>
    <property type="project" value="InterPro"/>
</dbReference>
<accession>A0A177VDX0</accession>
<dbReference type="SUPFAM" id="SSF54189">
    <property type="entry name" value="Ribosomal proteins S24e, L23 and L15e"/>
    <property type="match status" value="1"/>
</dbReference>
<dbReference type="GO" id="GO:0005840">
    <property type="term" value="C:ribosome"/>
    <property type="evidence" value="ECO:0007669"/>
    <property type="project" value="UniProtKB-KW"/>
</dbReference>
<dbReference type="GO" id="GO:1990904">
    <property type="term" value="C:ribonucleoprotein complex"/>
    <property type="evidence" value="ECO:0007669"/>
    <property type="project" value="UniProtKB-KW"/>
</dbReference>
<organism evidence="6 7">
    <name type="scientific">Tilletia caries</name>
    <name type="common">wheat bunt fungus</name>
    <dbReference type="NCBI Taxonomy" id="13290"/>
    <lineage>
        <taxon>Eukaryota</taxon>
        <taxon>Fungi</taxon>
        <taxon>Dikarya</taxon>
        <taxon>Basidiomycota</taxon>
        <taxon>Ustilaginomycotina</taxon>
        <taxon>Exobasidiomycetes</taxon>
        <taxon>Tilletiales</taxon>
        <taxon>Tilletiaceae</taxon>
        <taxon>Tilletia</taxon>
    </lineage>
</organism>
<comment type="caution">
    <text evidence="6">The sequence shown here is derived from an EMBL/GenBank/DDBJ whole genome shotgun (WGS) entry which is preliminary data.</text>
</comment>
<evidence type="ECO:0000313" key="8">
    <source>
        <dbReference type="Proteomes" id="UP000836402"/>
    </source>
</evidence>
<evidence type="ECO:0000313" key="7">
    <source>
        <dbReference type="Proteomes" id="UP000077671"/>
    </source>
</evidence>
<dbReference type="FunFam" id="3.30.70.3370:FF:000001">
    <property type="entry name" value="40S ribosomal protein S24"/>
    <property type="match status" value="1"/>
</dbReference>
<evidence type="ECO:0008006" key="9">
    <source>
        <dbReference type="Google" id="ProtNLM"/>
    </source>
</evidence>
<evidence type="ECO:0000313" key="5">
    <source>
        <dbReference type="EMBL" id="CAD6953528.1"/>
    </source>
</evidence>
<dbReference type="PANTHER" id="PTHR10496">
    <property type="entry name" value="40S RIBOSOMAL PROTEIN S24"/>
    <property type="match status" value="1"/>
</dbReference>
<dbReference type="InterPro" id="IPR012678">
    <property type="entry name" value="Ribosomal_uL23/eL15/eS24_sf"/>
</dbReference>
<comment type="similarity">
    <text evidence="1">Belongs to the eukaryotic ribosomal protein eS24 family.</text>
</comment>
<evidence type="ECO:0000256" key="2">
    <source>
        <dbReference type="ARBA" id="ARBA00022980"/>
    </source>
</evidence>
<dbReference type="EMBL" id="LWDD02000631">
    <property type="protein sequence ID" value="KAE8257799.1"/>
    <property type="molecule type" value="Genomic_DNA"/>
</dbReference>
<dbReference type="GO" id="GO:0003735">
    <property type="term" value="F:structural constituent of ribosome"/>
    <property type="evidence" value="ECO:0007669"/>
    <property type="project" value="InterPro"/>
</dbReference>
<feature type="region of interest" description="Disordered" evidence="4">
    <location>
        <begin position="103"/>
        <end position="132"/>
    </location>
</feature>
<keyword evidence="2" id="KW-0689">Ribosomal protein</keyword>